<evidence type="ECO:0000259" key="2">
    <source>
        <dbReference type="Pfam" id="PF13828"/>
    </source>
</evidence>
<feature type="domain" description="DUF4190" evidence="2">
    <location>
        <begin position="6"/>
        <end position="57"/>
    </location>
</feature>
<proteinExistence type="predicted"/>
<evidence type="ECO:0000256" key="1">
    <source>
        <dbReference type="SAM" id="Phobius"/>
    </source>
</evidence>
<dbReference type="Proteomes" id="UP001160130">
    <property type="component" value="Unassembled WGS sequence"/>
</dbReference>
<sequence>MNTFAVLAPIFGLLVPPAGVAFGHLALPQIKRTGQRGWLAAICGLVIGYLMCIALVVASIWLFALRDAGGSKSPTAYPSVVVPSDTVVTSVAPAPVRPRTKIELDDAKVGQCVEIQLREGGDPEALELFAVQCEHRVGVYTVAARVAADTECNSTYVASPPNRAFAICLNRY</sequence>
<dbReference type="InterPro" id="IPR025241">
    <property type="entry name" value="DUF4190"/>
</dbReference>
<accession>A0ABT6L1X8</accession>
<keyword evidence="1" id="KW-0472">Membrane</keyword>
<dbReference type="Pfam" id="PF13828">
    <property type="entry name" value="DUF4190"/>
    <property type="match status" value="1"/>
</dbReference>
<keyword evidence="1" id="KW-0812">Transmembrane</keyword>
<keyword evidence="1" id="KW-1133">Transmembrane helix</keyword>
<dbReference type="EMBL" id="JARXVE010000004">
    <property type="protein sequence ID" value="MDH6196285.1"/>
    <property type="molecule type" value="Genomic_DNA"/>
</dbReference>
<feature type="transmembrane region" description="Helical" evidence="1">
    <location>
        <begin position="39"/>
        <end position="64"/>
    </location>
</feature>
<keyword evidence="4" id="KW-1185">Reference proteome</keyword>
<dbReference type="RefSeq" id="WP_280832913.1">
    <property type="nucleotide sequence ID" value="NZ_JARXVE010000004.1"/>
</dbReference>
<comment type="caution">
    <text evidence="3">The sequence shown here is derived from an EMBL/GenBank/DDBJ whole genome shotgun (WGS) entry which is preliminary data.</text>
</comment>
<reference evidence="3 4" key="1">
    <citation type="submission" date="2023-04" db="EMBL/GenBank/DDBJ databases">
        <title>Forest soil microbial communities from Buena Vista Peninsula, Colon Province, Panama.</title>
        <authorList>
            <person name="Bouskill N."/>
        </authorList>
    </citation>
    <scope>NUCLEOTIDE SEQUENCE [LARGE SCALE GENOMIC DNA]</scope>
    <source>
        <strain evidence="3 4">AC80</strain>
    </source>
</reference>
<organism evidence="3 4">
    <name type="scientific">Mycolicibacterium frederiksbergense</name>
    <dbReference type="NCBI Taxonomy" id="117567"/>
    <lineage>
        <taxon>Bacteria</taxon>
        <taxon>Bacillati</taxon>
        <taxon>Actinomycetota</taxon>
        <taxon>Actinomycetes</taxon>
        <taxon>Mycobacteriales</taxon>
        <taxon>Mycobacteriaceae</taxon>
        <taxon>Mycolicibacterium</taxon>
    </lineage>
</organism>
<name>A0ABT6L1X8_9MYCO</name>
<evidence type="ECO:0000313" key="4">
    <source>
        <dbReference type="Proteomes" id="UP001160130"/>
    </source>
</evidence>
<gene>
    <name evidence="3" type="ORF">M2272_002928</name>
</gene>
<evidence type="ECO:0000313" key="3">
    <source>
        <dbReference type="EMBL" id="MDH6196285.1"/>
    </source>
</evidence>
<protein>
    <recommendedName>
        <fullName evidence="2">DUF4190 domain-containing protein</fullName>
    </recommendedName>
</protein>